<dbReference type="AlphaFoldDB" id="A0A2P2IZX8"/>
<organism evidence="1">
    <name type="scientific">Rhizophora mucronata</name>
    <name type="common">Asiatic mangrove</name>
    <dbReference type="NCBI Taxonomy" id="61149"/>
    <lineage>
        <taxon>Eukaryota</taxon>
        <taxon>Viridiplantae</taxon>
        <taxon>Streptophyta</taxon>
        <taxon>Embryophyta</taxon>
        <taxon>Tracheophyta</taxon>
        <taxon>Spermatophyta</taxon>
        <taxon>Magnoliopsida</taxon>
        <taxon>eudicotyledons</taxon>
        <taxon>Gunneridae</taxon>
        <taxon>Pentapetalae</taxon>
        <taxon>rosids</taxon>
        <taxon>fabids</taxon>
        <taxon>Malpighiales</taxon>
        <taxon>Rhizophoraceae</taxon>
        <taxon>Rhizophora</taxon>
    </lineage>
</organism>
<protein>
    <submittedName>
        <fullName evidence="1">Uncharacterized protein</fullName>
    </submittedName>
</protein>
<evidence type="ECO:0000313" key="1">
    <source>
        <dbReference type="EMBL" id="MBW86804.1"/>
    </source>
</evidence>
<accession>A0A2P2IZX8</accession>
<proteinExistence type="predicted"/>
<sequence>MINSLYEHNTFTSKISKLIILKGVQEALYDPK</sequence>
<reference evidence="1" key="1">
    <citation type="submission" date="2018-02" db="EMBL/GenBank/DDBJ databases">
        <title>Rhizophora mucronata_Transcriptome.</title>
        <authorList>
            <person name="Meera S.P."/>
            <person name="Sreeshan A."/>
            <person name="Augustine A."/>
        </authorList>
    </citation>
    <scope>NUCLEOTIDE SEQUENCE</scope>
    <source>
        <tissue evidence="1">Leaf</tissue>
    </source>
</reference>
<dbReference type="EMBL" id="GGEC01006321">
    <property type="protein sequence ID" value="MBW86804.1"/>
    <property type="molecule type" value="Transcribed_RNA"/>
</dbReference>
<name>A0A2P2IZX8_RHIMU</name>